<dbReference type="InterPro" id="IPR026187">
    <property type="entry name" value="Aven"/>
</dbReference>
<accession>A0A8D9AE25</accession>
<feature type="region of interest" description="Disordered" evidence="1">
    <location>
        <begin position="1"/>
        <end position="45"/>
    </location>
</feature>
<dbReference type="EMBL" id="HBUF01560950">
    <property type="protein sequence ID" value="CAG6762336.1"/>
    <property type="molecule type" value="Transcribed_RNA"/>
</dbReference>
<protein>
    <submittedName>
        <fullName evidence="2">Uncharacterized protein</fullName>
    </submittedName>
</protein>
<feature type="compositionally biased region" description="Basic and acidic residues" evidence="1">
    <location>
        <begin position="33"/>
        <end position="45"/>
    </location>
</feature>
<dbReference type="GO" id="GO:0010972">
    <property type="term" value="P:negative regulation of G2/M transition of mitotic cell cycle"/>
    <property type="evidence" value="ECO:0007669"/>
    <property type="project" value="TreeGrafter"/>
</dbReference>
<feature type="region of interest" description="Disordered" evidence="1">
    <location>
        <begin position="165"/>
        <end position="187"/>
    </location>
</feature>
<feature type="region of interest" description="Disordered" evidence="1">
    <location>
        <begin position="276"/>
        <end position="316"/>
    </location>
</feature>
<feature type="compositionally biased region" description="Basic and acidic residues" evidence="1">
    <location>
        <begin position="233"/>
        <end position="249"/>
    </location>
</feature>
<reference evidence="2" key="1">
    <citation type="submission" date="2021-05" db="EMBL/GenBank/DDBJ databases">
        <authorList>
            <person name="Alioto T."/>
            <person name="Alioto T."/>
            <person name="Gomez Garrido J."/>
        </authorList>
    </citation>
    <scope>NUCLEOTIDE SEQUENCE</scope>
</reference>
<dbReference type="PANTHER" id="PTHR16524">
    <property type="entry name" value="CELL DEATH REGULATOR AVEN"/>
    <property type="match status" value="1"/>
</dbReference>
<organism evidence="2">
    <name type="scientific">Cacopsylla melanoneura</name>
    <dbReference type="NCBI Taxonomy" id="428564"/>
    <lineage>
        <taxon>Eukaryota</taxon>
        <taxon>Metazoa</taxon>
        <taxon>Ecdysozoa</taxon>
        <taxon>Arthropoda</taxon>
        <taxon>Hexapoda</taxon>
        <taxon>Insecta</taxon>
        <taxon>Pterygota</taxon>
        <taxon>Neoptera</taxon>
        <taxon>Paraneoptera</taxon>
        <taxon>Hemiptera</taxon>
        <taxon>Sternorrhyncha</taxon>
        <taxon>Psylloidea</taxon>
        <taxon>Psyllidae</taxon>
        <taxon>Psyllinae</taxon>
        <taxon>Cacopsylla</taxon>
    </lineage>
</organism>
<dbReference type="AlphaFoldDB" id="A0A8D9AE25"/>
<sequence length="316" mass="35825">MNDSNVQNKKDRNQKRMRDKYKNKKPSAQLIKLKSEKRAEAEKEKAKVPNNWDRYEEDLDTHEDIETSVTNFNTLSSNVTERNFFQFKHEKKWLEEIKHCSTQVPEDNSFHLNLNLMKSAIGLVPLSDRCGIPRDLFTESELEELENDCIPYAEQYDKLLKELNGESHTNPTRRNEEKTPNLSNLRISGPKIDEAIEDVKPNNALSGDLAKPNSQPPGELSKNNRLDPNSIKSVDKSKETGTHVGDSKVTETGSDSDDDELDFLLNLPTDVKVLKKQDGLPMKASASQDGLPMNIEDKVPPSSDDLDMDMLDSLLS</sequence>
<name>A0A8D9AE25_9HEMI</name>
<evidence type="ECO:0000256" key="1">
    <source>
        <dbReference type="SAM" id="MobiDB-lite"/>
    </source>
</evidence>
<proteinExistence type="predicted"/>
<feature type="compositionally biased region" description="Polar residues" evidence="1">
    <location>
        <begin position="221"/>
        <end position="232"/>
    </location>
</feature>
<feature type="region of interest" description="Disordered" evidence="1">
    <location>
        <begin position="201"/>
        <end position="261"/>
    </location>
</feature>
<dbReference type="PANTHER" id="PTHR16524:SF2">
    <property type="entry name" value="CELL DEATH REGULATOR AVEN"/>
    <property type="match status" value="1"/>
</dbReference>
<evidence type="ECO:0000313" key="2">
    <source>
        <dbReference type="EMBL" id="CAG6762336.1"/>
    </source>
</evidence>